<evidence type="ECO:0000313" key="2">
    <source>
        <dbReference type="Proteomes" id="UP001208570"/>
    </source>
</evidence>
<comment type="caution">
    <text evidence="1">The sequence shown here is derived from an EMBL/GenBank/DDBJ whole genome shotgun (WGS) entry which is preliminary data.</text>
</comment>
<dbReference type="AlphaFoldDB" id="A0AAD9J6B9"/>
<dbReference type="Proteomes" id="UP001208570">
    <property type="component" value="Unassembled WGS sequence"/>
</dbReference>
<keyword evidence="2" id="KW-1185">Reference proteome</keyword>
<feature type="non-terminal residue" evidence="1">
    <location>
        <position position="1"/>
    </location>
</feature>
<sequence length="230" mass="25882">SSFPHDVRSKSGLTSLYNRRVTHVDHYERPLAISITKEATSIFPYRHNFNDIFKQGDGYGRSSQTVVTDARHMSDRWRRVDGHDVSGSRVGDFVEAGGSEYSLTRDNCHDGRCRMMGLPINAAIVLQKLSSFPHDVRSKSGLTSLYNRRVTHVDHYERPLGNSDTMGDGYGRSSQTVVTDAKHMSDRWRRVGGHDVSESRVGDFVRAGGSEYSLTRDNCHDGRCRMMGLP</sequence>
<reference evidence="1" key="1">
    <citation type="journal article" date="2023" name="Mol. Biol. Evol.">
        <title>Third-Generation Sequencing Reveals the Adaptive Role of the Epigenome in Three Deep-Sea Polychaetes.</title>
        <authorList>
            <person name="Perez M."/>
            <person name="Aroh O."/>
            <person name="Sun Y."/>
            <person name="Lan Y."/>
            <person name="Juniper S.K."/>
            <person name="Young C.R."/>
            <person name="Angers B."/>
            <person name="Qian P.Y."/>
        </authorList>
    </citation>
    <scope>NUCLEOTIDE SEQUENCE</scope>
    <source>
        <strain evidence="1">P08H-3</strain>
    </source>
</reference>
<proteinExistence type="predicted"/>
<protein>
    <submittedName>
        <fullName evidence="1">Uncharacterized protein</fullName>
    </submittedName>
</protein>
<organism evidence="1 2">
    <name type="scientific">Paralvinella palmiformis</name>
    <dbReference type="NCBI Taxonomy" id="53620"/>
    <lineage>
        <taxon>Eukaryota</taxon>
        <taxon>Metazoa</taxon>
        <taxon>Spiralia</taxon>
        <taxon>Lophotrochozoa</taxon>
        <taxon>Annelida</taxon>
        <taxon>Polychaeta</taxon>
        <taxon>Sedentaria</taxon>
        <taxon>Canalipalpata</taxon>
        <taxon>Terebellida</taxon>
        <taxon>Terebelliformia</taxon>
        <taxon>Alvinellidae</taxon>
        <taxon>Paralvinella</taxon>
    </lineage>
</organism>
<dbReference type="EMBL" id="JAODUP010000561">
    <property type="protein sequence ID" value="KAK2147271.1"/>
    <property type="molecule type" value="Genomic_DNA"/>
</dbReference>
<evidence type="ECO:0000313" key="1">
    <source>
        <dbReference type="EMBL" id="KAK2147271.1"/>
    </source>
</evidence>
<gene>
    <name evidence="1" type="ORF">LSH36_561g00035</name>
</gene>
<accession>A0AAD9J6B9</accession>
<name>A0AAD9J6B9_9ANNE</name>